<accession>A0A0F0GJD6</accession>
<evidence type="ECO:0000313" key="5">
    <source>
        <dbReference type="Proteomes" id="UP000033393"/>
    </source>
</evidence>
<evidence type="ECO:0000256" key="1">
    <source>
        <dbReference type="SAM" id="MobiDB-lite"/>
    </source>
</evidence>
<feature type="transmembrane region" description="Helical" evidence="2">
    <location>
        <begin position="117"/>
        <end position="138"/>
    </location>
</feature>
<dbReference type="PATRIC" id="fig|68170.10.peg.8645"/>
<reference evidence="4 5" key="1">
    <citation type="submission" date="2015-02" db="EMBL/GenBank/DDBJ databases">
        <authorList>
            <person name="Ju K.-S."/>
            <person name="Doroghazi J.R."/>
            <person name="Metcalf W."/>
        </authorList>
    </citation>
    <scope>NUCLEOTIDE SEQUENCE [LARGE SCALE GENOMIC DNA]</scope>
    <source>
        <strain evidence="4 5">NRRL B-16140</strain>
    </source>
</reference>
<feature type="transmembrane region" description="Helical" evidence="2">
    <location>
        <begin position="194"/>
        <end position="217"/>
    </location>
</feature>
<feature type="region of interest" description="Disordered" evidence="1">
    <location>
        <begin position="527"/>
        <end position="553"/>
    </location>
</feature>
<evidence type="ECO:0000259" key="3">
    <source>
        <dbReference type="SMART" id="SM00460"/>
    </source>
</evidence>
<name>A0A0F0GJD6_LENAE</name>
<feature type="transmembrane region" description="Helical" evidence="2">
    <location>
        <begin position="67"/>
        <end position="97"/>
    </location>
</feature>
<dbReference type="SMART" id="SM00460">
    <property type="entry name" value="TGc"/>
    <property type="match status" value="1"/>
</dbReference>
<feature type="domain" description="Transglutaminase-like" evidence="3">
    <location>
        <begin position="440"/>
        <end position="510"/>
    </location>
</feature>
<feature type="transmembrane region" description="Helical" evidence="2">
    <location>
        <begin position="145"/>
        <end position="161"/>
    </location>
</feature>
<gene>
    <name evidence="4" type="ORF">UK23_33290</name>
</gene>
<evidence type="ECO:0000313" key="4">
    <source>
        <dbReference type="EMBL" id="KJK43445.1"/>
    </source>
</evidence>
<keyword evidence="2" id="KW-0812">Transmembrane</keyword>
<dbReference type="SUPFAM" id="SSF54001">
    <property type="entry name" value="Cysteine proteinases"/>
    <property type="match status" value="1"/>
</dbReference>
<dbReference type="EMBL" id="JYJG01000291">
    <property type="protein sequence ID" value="KJK43445.1"/>
    <property type="molecule type" value="Genomic_DNA"/>
</dbReference>
<dbReference type="PANTHER" id="PTHR42736:SF1">
    <property type="entry name" value="PROTEIN-GLUTAMINE GAMMA-GLUTAMYLTRANSFERASE"/>
    <property type="match status" value="1"/>
</dbReference>
<dbReference type="InterPro" id="IPR002931">
    <property type="entry name" value="Transglutaminase-like"/>
</dbReference>
<dbReference type="Gene3D" id="3.10.620.30">
    <property type="match status" value="1"/>
</dbReference>
<protein>
    <recommendedName>
        <fullName evidence="3">Transglutaminase-like domain-containing protein</fullName>
    </recommendedName>
</protein>
<proteinExistence type="predicted"/>
<feature type="transmembrane region" description="Helical" evidence="2">
    <location>
        <begin position="12"/>
        <end position="34"/>
    </location>
</feature>
<dbReference type="Pfam" id="PF01841">
    <property type="entry name" value="Transglut_core"/>
    <property type="match status" value="1"/>
</dbReference>
<feature type="transmembrane region" description="Helical" evidence="2">
    <location>
        <begin position="167"/>
        <end position="187"/>
    </location>
</feature>
<dbReference type="InterPro" id="IPR038765">
    <property type="entry name" value="Papain-like_cys_pep_sf"/>
</dbReference>
<keyword evidence="5" id="KW-1185">Reference proteome</keyword>
<dbReference type="InterPro" id="IPR052901">
    <property type="entry name" value="Bact_TGase-like"/>
</dbReference>
<feature type="transmembrane region" description="Helical" evidence="2">
    <location>
        <begin position="40"/>
        <end position="60"/>
    </location>
</feature>
<dbReference type="InterPro" id="IPR021878">
    <property type="entry name" value="TgpA_N"/>
</dbReference>
<dbReference type="PANTHER" id="PTHR42736">
    <property type="entry name" value="PROTEIN-GLUTAMINE GAMMA-GLUTAMYLTRANSFERASE"/>
    <property type="match status" value="1"/>
</dbReference>
<sequence length="700" mass="74145">MERGADVRDRLALACVVLAAAVAGLCFAPVFGVVALLPSISVVAVVTFAAAVLSAPVAAWRPLIGVVAGLLGVVEVLLFPTTVFGLPTGATVAALGVGVTDSWQLALQSTWPARPDAALLLFVPLLVLVASVFGVEVLLRLGKPVLALGPSFLVVVLSQFFGALSGVAAIAAALGYVVVAATLFVVVRSTDENVSAWVLLPAPAAVVAVVAVAGLFVSMPAPVYSFKQDQLVPLALRVASPLDDIAYRRAHPDAPVFKFRPQCASCVPDRWPVVVLDSFDGVNWAPGSKYRRIGTELPAPRVDVSVRRRDAMISLRETGGRWLPSQTWPAAVTGADPLVEESQGTLLVQSTATEYVLSWWEPEAGPLEGAAVDPYVAAGREGVGTPPQGVAELATEATRGVRSSFVAALQLERFLREHYRLAADTDVPGGHSWPQLRRFLLETKEGTSEQFASAYVVLARMLGIPSRLVVGYRTPEPSAGGEYVVHNDDVLVWPEVAVDGVGWVPLDPANAANRGGSKDTGLAAATREARDKLPPPPDLKNPPVADRPVGDGPVEDAGQPFPYGVVLIVVVALVVVWLAGVPLAKWVRAHRRRRRPGGGAVVGAWLEARDRLREHRVPFTVGMTPMEMGYAAVRSGVPSTMDGMRVLATAVDVALWSGREPGAQVREEAWAAVRAVRRGLAARGFVARLRAAVDPRTLVR</sequence>
<comment type="caution">
    <text evidence="4">The sequence shown here is derived from an EMBL/GenBank/DDBJ whole genome shotgun (WGS) entry which is preliminary data.</text>
</comment>
<evidence type="ECO:0000256" key="2">
    <source>
        <dbReference type="SAM" id="Phobius"/>
    </source>
</evidence>
<dbReference type="AlphaFoldDB" id="A0A0F0GJD6"/>
<organism evidence="4 5">
    <name type="scientific">Lentzea aerocolonigenes</name>
    <name type="common">Lechevalieria aerocolonigenes</name>
    <name type="synonym">Saccharothrix aerocolonigenes</name>
    <dbReference type="NCBI Taxonomy" id="68170"/>
    <lineage>
        <taxon>Bacteria</taxon>
        <taxon>Bacillati</taxon>
        <taxon>Actinomycetota</taxon>
        <taxon>Actinomycetes</taxon>
        <taxon>Pseudonocardiales</taxon>
        <taxon>Pseudonocardiaceae</taxon>
        <taxon>Lentzea</taxon>
    </lineage>
</organism>
<keyword evidence="2" id="KW-1133">Transmembrane helix</keyword>
<dbReference type="Pfam" id="PF11992">
    <property type="entry name" value="TgpA_N"/>
    <property type="match status" value="1"/>
</dbReference>
<feature type="transmembrane region" description="Helical" evidence="2">
    <location>
        <begin position="561"/>
        <end position="584"/>
    </location>
</feature>
<dbReference type="Proteomes" id="UP000033393">
    <property type="component" value="Unassembled WGS sequence"/>
</dbReference>
<keyword evidence="2" id="KW-0472">Membrane</keyword>